<gene>
    <name evidence="2" type="primary">lsrG_1</name>
    <name evidence="2" type="ORF">JS278_00354</name>
</gene>
<organism evidence="2 3">
    <name type="scientific">Acidipropionibacterium virtanenii</name>
    <dbReference type="NCBI Taxonomy" id="2057246"/>
    <lineage>
        <taxon>Bacteria</taxon>
        <taxon>Bacillati</taxon>
        <taxon>Actinomycetota</taxon>
        <taxon>Actinomycetes</taxon>
        <taxon>Propionibacteriales</taxon>
        <taxon>Propionibacteriaceae</taxon>
        <taxon>Acidipropionibacterium</taxon>
    </lineage>
</organism>
<sequence>MRTGTMRTLHAEFTAKPGCAEEIAERLAEYGRSVRAEPGNVIFAPNRREDDPDRFFVFEAYADEEAFQTHLAAPYGGPFNEALGPLIREPASVLTLLTPVE</sequence>
<reference evidence="2 3" key="1">
    <citation type="submission" date="2017-12" db="EMBL/GenBank/DDBJ databases">
        <title>The whole genome sequence of the Acidipropionibacterium virtanenii sp. nov. type strain JS278.</title>
        <authorList>
            <person name="Laine P."/>
            <person name="Deptula P."/>
            <person name="Varmanen P."/>
            <person name="Auvinen P."/>
        </authorList>
    </citation>
    <scope>NUCLEOTIDE SEQUENCE [LARGE SCALE GENOMIC DNA]</scope>
    <source>
        <strain evidence="2 3">JS278</strain>
    </source>
</reference>
<dbReference type="AlphaFoldDB" id="A0A344UQK3"/>
<evidence type="ECO:0000313" key="3">
    <source>
        <dbReference type="Proteomes" id="UP000251995"/>
    </source>
</evidence>
<dbReference type="RefSeq" id="WP_245935165.1">
    <property type="nucleotide sequence ID" value="NZ_CP025198.1"/>
</dbReference>
<dbReference type="Pfam" id="PF03992">
    <property type="entry name" value="ABM"/>
    <property type="match status" value="1"/>
</dbReference>
<dbReference type="Gene3D" id="3.30.70.100">
    <property type="match status" value="1"/>
</dbReference>
<dbReference type="GO" id="GO:0002952">
    <property type="term" value="F:(4S)-4-hydroxy-5-phosphonooxypentane-2,3-dione isomerase activity"/>
    <property type="evidence" value="ECO:0007669"/>
    <property type="project" value="UniProtKB-EC"/>
</dbReference>
<evidence type="ECO:0000313" key="2">
    <source>
        <dbReference type="EMBL" id="AXE37551.1"/>
    </source>
</evidence>
<keyword evidence="3" id="KW-1185">Reference proteome</keyword>
<dbReference type="InterPro" id="IPR050744">
    <property type="entry name" value="AI-2_Isomerase_LsrG"/>
</dbReference>
<name>A0A344UQK3_9ACTN</name>
<dbReference type="InterPro" id="IPR007138">
    <property type="entry name" value="ABM_dom"/>
</dbReference>
<dbReference type="KEGG" id="acij:JS278_00354"/>
<dbReference type="PANTHER" id="PTHR33336:SF3">
    <property type="entry name" value="ABM DOMAIN-CONTAINING PROTEIN"/>
    <property type="match status" value="1"/>
</dbReference>
<dbReference type="EMBL" id="CP025198">
    <property type="protein sequence ID" value="AXE37551.1"/>
    <property type="molecule type" value="Genomic_DNA"/>
</dbReference>
<feature type="domain" description="ABM" evidence="1">
    <location>
        <begin position="7"/>
        <end position="95"/>
    </location>
</feature>
<dbReference type="PROSITE" id="PS51725">
    <property type="entry name" value="ABM"/>
    <property type="match status" value="1"/>
</dbReference>
<keyword evidence="2" id="KW-0413">Isomerase</keyword>
<dbReference type="PANTHER" id="PTHR33336">
    <property type="entry name" value="QUINOL MONOOXYGENASE YGIN-RELATED"/>
    <property type="match status" value="1"/>
</dbReference>
<accession>A0A344UQK3</accession>
<dbReference type="EC" id="5.3.1.32" evidence="2"/>
<dbReference type="InterPro" id="IPR011008">
    <property type="entry name" value="Dimeric_a/b-barrel"/>
</dbReference>
<proteinExistence type="predicted"/>
<dbReference type="Proteomes" id="UP000251995">
    <property type="component" value="Chromosome"/>
</dbReference>
<protein>
    <submittedName>
        <fullName evidence="2">(4S)-4-hydroxy-5-phosphonooxypentane-2,3-dione isomerase</fullName>
        <ecNumber evidence="2">5.3.1.32</ecNumber>
    </submittedName>
</protein>
<evidence type="ECO:0000259" key="1">
    <source>
        <dbReference type="PROSITE" id="PS51725"/>
    </source>
</evidence>
<dbReference type="SUPFAM" id="SSF54909">
    <property type="entry name" value="Dimeric alpha+beta barrel"/>
    <property type="match status" value="1"/>
</dbReference>